<evidence type="ECO:0000256" key="1">
    <source>
        <dbReference type="SAM" id="Coils"/>
    </source>
</evidence>
<accession>A0A074TF94</accession>
<dbReference type="RefSeq" id="WP_038067954.1">
    <property type="nucleotide sequence ID" value="NZ_FOVB01000006.1"/>
</dbReference>
<gene>
    <name evidence="2" type="ORF">DL1_08465</name>
</gene>
<evidence type="ECO:0000313" key="3">
    <source>
        <dbReference type="Proteomes" id="UP000027725"/>
    </source>
</evidence>
<dbReference type="eggNOG" id="COG1511">
    <property type="taxonomic scope" value="Bacteria"/>
</dbReference>
<proteinExistence type="predicted"/>
<dbReference type="EMBL" id="JHEH01000023">
    <property type="protein sequence ID" value="KEP68810.1"/>
    <property type="molecule type" value="Genomic_DNA"/>
</dbReference>
<dbReference type="AlphaFoldDB" id="A0A074TF94"/>
<feature type="coiled-coil region" evidence="1">
    <location>
        <begin position="63"/>
        <end position="119"/>
    </location>
</feature>
<organism evidence="2 3">
    <name type="scientific">Thioclava dalianensis</name>
    <dbReference type="NCBI Taxonomy" id="1185766"/>
    <lineage>
        <taxon>Bacteria</taxon>
        <taxon>Pseudomonadati</taxon>
        <taxon>Pseudomonadota</taxon>
        <taxon>Alphaproteobacteria</taxon>
        <taxon>Rhodobacterales</taxon>
        <taxon>Paracoccaceae</taxon>
        <taxon>Thioclava</taxon>
    </lineage>
</organism>
<protein>
    <submittedName>
        <fullName evidence="2">Uncharacterized protein</fullName>
    </submittedName>
</protein>
<keyword evidence="3" id="KW-1185">Reference proteome</keyword>
<evidence type="ECO:0000313" key="2">
    <source>
        <dbReference type="EMBL" id="KEP68810.1"/>
    </source>
</evidence>
<sequence>MSSVIIDQRLKELVQILSGERGNAQARAVRLKELNGILSGMANGTVKVAATDAALNSGLSKTISEAQGLINEAKEAADQARQAAQVVSDDLEQSSAATSDRVRQLTERAEDEIDQANLDNLSQTFTSSFRQDTLKSQFSLLRTELKSEVAGVRATLTQDYLTAANTAESIVSAKREFVTTMSQSVGCLKDAFLNSEDANNWVRVGAQGDLTKEPGETFIVGTDWTFDLASGEIDGIRTDTSADQWVGALNADAYALEILFTLNSGSLNGALATIDWQVSGASHKAGLNFADGLSGPLTIGQQMRISAIVQRPSGISGTITKNVLTVLVNGSDGSVSPSLAPSAKNITLHEVSLRPATAEEQGGGLVDARVTQETNARSQADLALADDITSLTATLNSTTSSVSSNASAIADLEGNAQALVSFRAKAGSSGALLELVAQSNPSGSVSVARIAAVNILLDGSVYAQHLAAKSVTADKMNVGTLSAITATIGVLRTATTGARMEIRDNKISVYDSANTLRVVIGDLS</sequence>
<keyword evidence="1" id="KW-0175">Coiled coil</keyword>
<comment type="caution">
    <text evidence="2">The sequence shown here is derived from an EMBL/GenBank/DDBJ whole genome shotgun (WGS) entry which is preliminary data.</text>
</comment>
<name>A0A074TF94_9RHOB</name>
<dbReference type="Proteomes" id="UP000027725">
    <property type="component" value="Unassembled WGS sequence"/>
</dbReference>
<reference evidence="2 3" key="1">
    <citation type="submission" date="2014-03" db="EMBL/GenBank/DDBJ databases">
        <title>The draft genome sequence of Thioclava dalianensis DLFJ1-1.</title>
        <authorList>
            <person name="Lai Q."/>
            <person name="Shao Z."/>
        </authorList>
    </citation>
    <scope>NUCLEOTIDE SEQUENCE [LARGE SCALE GENOMIC DNA]</scope>
    <source>
        <strain evidence="2 3">DLFJ1-1</strain>
    </source>
</reference>
<dbReference type="STRING" id="1185766.SAMN05216224_10694"/>
<dbReference type="OrthoDB" id="7822067at2"/>